<comment type="caution">
    <text evidence="1">The sequence shown here is derived from an EMBL/GenBank/DDBJ whole genome shotgun (WGS) entry which is preliminary data.</text>
</comment>
<accession>S0FTI7</accession>
<evidence type="ECO:0008006" key="3">
    <source>
        <dbReference type="Google" id="ProtNLM"/>
    </source>
</evidence>
<evidence type="ECO:0000313" key="1">
    <source>
        <dbReference type="EMBL" id="EMS72484.1"/>
    </source>
</evidence>
<proteinExistence type="predicted"/>
<dbReference type="AlphaFoldDB" id="S0FTI7"/>
<evidence type="ECO:0000313" key="2">
    <source>
        <dbReference type="Proteomes" id="UP000014155"/>
    </source>
</evidence>
<dbReference type="GO" id="GO:0047429">
    <property type="term" value="F:nucleoside triphosphate diphosphatase activity"/>
    <property type="evidence" value="ECO:0007669"/>
    <property type="project" value="InterPro"/>
</dbReference>
<keyword evidence="2" id="KW-1185">Reference proteome</keyword>
<reference evidence="1 2" key="1">
    <citation type="journal article" date="2013" name="Genome Announc.">
        <title>Draft Genome Sequence of the Cellulolytic, Mesophilic, Anaerobic Bacterium Clostridium termitidis Strain CT1112 (DSM 5398).</title>
        <authorList>
            <person name="Lal S."/>
            <person name="Ramachandran U."/>
            <person name="Zhang X."/>
            <person name="Munir R."/>
            <person name="Sparling R."/>
            <person name="Levin D.B."/>
        </authorList>
    </citation>
    <scope>NUCLEOTIDE SEQUENCE [LARGE SCALE GENOMIC DNA]</scope>
    <source>
        <strain evidence="1 2">CT1112</strain>
    </source>
</reference>
<organism evidence="1 2">
    <name type="scientific">Ruminiclostridium cellobioparum subsp. termitidis CT1112</name>
    <dbReference type="NCBI Taxonomy" id="1195236"/>
    <lineage>
        <taxon>Bacteria</taxon>
        <taxon>Bacillati</taxon>
        <taxon>Bacillota</taxon>
        <taxon>Clostridia</taxon>
        <taxon>Eubacteriales</taxon>
        <taxon>Oscillospiraceae</taxon>
        <taxon>Ruminiclostridium</taxon>
    </lineage>
</organism>
<dbReference type="EMBL" id="AORV01000027">
    <property type="protein sequence ID" value="EMS72484.1"/>
    <property type="molecule type" value="Genomic_DNA"/>
</dbReference>
<sequence>MASFDNQLDITRNIKIIDWLKSELLTDVANLFKALVNGVGEEVSDTISDTLANIILICYLLGKRFGINYRAIETKIENKIRLGLVENHDVEKYYGDLSELSRHLNSSRGRRQGA</sequence>
<dbReference type="Proteomes" id="UP000014155">
    <property type="component" value="Unassembled WGS sequence"/>
</dbReference>
<dbReference type="eggNOG" id="ENOG50332FJ">
    <property type="taxonomic scope" value="Bacteria"/>
</dbReference>
<name>S0FTI7_RUMCE</name>
<dbReference type="GO" id="GO:0009143">
    <property type="term" value="P:nucleoside triphosphate catabolic process"/>
    <property type="evidence" value="ECO:0007669"/>
    <property type="project" value="InterPro"/>
</dbReference>
<protein>
    <recommendedName>
        <fullName evidence="3">MazG-like family</fullName>
    </recommendedName>
</protein>
<dbReference type="STRING" id="1195236.CTER_1587"/>
<dbReference type="InterPro" id="IPR025984">
    <property type="entry name" value="DCTPP"/>
</dbReference>
<dbReference type="PATRIC" id="fig|1195236.3.peg.1914"/>
<dbReference type="RefSeq" id="WP_004625201.1">
    <property type="nucleotide sequence ID" value="NZ_AORV01000027.1"/>
</dbReference>
<dbReference type="Pfam" id="PF12643">
    <property type="entry name" value="MazG-like"/>
    <property type="match status" value="1"/>
</dbReference>
<gene>
    <name evidence="1" type="ORF">CTER_1587</name>
</gene>